<evidence type="ECO:0000256" key="2">
    <source>
        <dbReference type="SAM" id="SignalP"/>
    </source>
</evidence>
<feature type="region of interest" description="Disordered" evidence="1">
    <location>
        <begin position="148"/>
        <end position="168"/>
    </location>
</feature>
<proteinExistence type="predicted"/>
<evidence type="ECO:0000313" key="3">
    <source>
        <dbReference type="EMBL" id="NBG65466.1"/>
    </source>
</evidence>
<keyword evidence="4" id="KW-1185">Reference proteome</keyword>
<feature type="chain" id="PRO_5027063989" evidence="2">
    <location>
        <begin position="21"/>
        <end position="168"/>
    </location>
</feature>
<comment type="caution">
    <text evidence="3">The sequence shown here is derived from an EMBL/GenBank/DDBJ whole genome shotgun (WGS) entry which is preliminary data.</text>
</comment>
<protein>
    <submittedName>
        <fullName evidence="3">Uncharacterized protein</fullName>
    </submittedName>
</protein>
<dbReference type="RefSeq" id="WP_160632423.1">
    <property type="nucleotide sequence ID" value="NZ_WWNE01000005.1"/>
</dbReference>
<feature type="compositionally biased region" description="Basic and acidic residues" evidence="1">
    <location>
        <begin position="148"/>
        <end position="160"/>
    </location>
</feature>
<dbReference type="EMBL" id="WWNE01000005">
    <property type="protein sequence ID" value="NBG65466.1"/>
    <property type="molecule type" value="Genomic_DNA"/>
</dbReference>
<accession>A0A6N9NFQ7</accession>
<gene>
    <name evidence="3" type="ORF">GQN54_05025</name>
</gene>
<reference evidence="3 4" key="1">
    <citation type="submission" date="2019-12" db="EMBL/GenBank/DDBJ databases">
        <authorList>
            <person name="Zhao J."/>
        </authorList>
    </citation>
    <scope>NUCLEOTIDE SEQUENCE [LARGE SCALE GENOMIC DNA]</scope>
    <source>
        <strain evidence="3 4">S-15</strain>
    </source>
</reference>
<organism evidence="3 4">
    <name type="scientific">Acidiluteibacter ferrifornacis</name>
    <dbReference type="NCBI Taxonomy" id="2692424"/>
    <lineage>
        <taxon>Bacteria</taxon>
        <taxon>Pseudomonadati</taxon>
        <taxon>Bacteroidota</taxon>
        <taxon>Flavobacteriia</taxon>
        <taxon>Flavobacteriales</taxon>
        <taxon>Cryomorphaceae</taxon>
        <taxon>Acidiluteibacter</taxon>
    </lineage>
</organism>
<feature type="signal peptide" evidence="2">
    <location>
        <begin position="1"/>
        <end position="20"/>
    </location>
</feature>
<name>A0A6N9NFQ7_9FLAO</name>
<dbReference type="Proteomes" id="UP000470771">
    <property type="component" value="Unassembled WGS sequence"/>
</dbReference>
<evidence type="ECO:0000313" key="4">
    <source>
        <dbReference type="Proteomes" id="UP000470771"/>
    </source>
</evidence>
<sequence length="168" mass="19379">MKKKILIAFIAVTSVFGAQAQEKKADRSEKMLEYKIKFIEEKLALTEKEKADFIPVYKEYLQKEQECKKEFRSEKGAAKGEKQLLSEKSDAEIEKELDAHIARKEKGLAVDKEYLAKFKKVLPIKKVAQLYEAERAFKKELLDKLRDKKSEGKGKREGERSMSPSSTD</sequence>
<evidence type="ECO:0000256" key="1">
    <source>
        <dbReference type="SAM" id="MobiDB-lite"/>
    </source>
</evidence>
<dbReference type="AlphaFoldDB" id="A0A6N9NFQ7"/>
<keyword evidence="2" id="KW-0732">Signal</keyword>